<accession>A0A2P2QGD9</accession>
<protein>
    <submittedName>
        <fullName evidence="1">Uncharacterized protein</fullName>
    </submittedName>
</protein>
<evidence type="ECO:0000313" key="1">
    <source>
        <dbReference type="EMBL" id="MBX66051.1"/>
    </source>
</evidence>
<name>A0A2P2QGD9_RHIMU</name>
<dbReference type="EMBL" id="GGEC01085567">
    <property type="protein sequence ID" value="MBX66051.1"/>
    <property type="molecule type" value="Transcribed_RNA"/>
</dbReference>
<reference evidence="1" key="1">
    <citation type="submission" date="2018-02" db="EMBL/GenBank/DDBJ databases">
        <title>Rhizophora mucronata_Transcriptome.</title>
        <authorList>
            <person name="Meera S.P."/>
            <person name="Sreeshan A."/>
            <person name="Augustine A."/>
        </authorList>
    </citation>
    <scope>NUCLEOTIDE SEQUENCE</scope>
    <source>
        <tissue evidence="1">Leaf</tissue>
    </source>
</reference>
<organism evidence="1">
    <name type="scientific">Rhizophora mucronata</name>
    <name type="common">Asiatic mangrove</name>
    <dbReference type="NCBI Taxonomy" id="61149"/>
    <lineage>
        <taxon>Eukaryota</taxon>
        <taxon>Viridiplantae</taxon>
        <taxon>Streptophyta</taxon>
        <taxon>Embryophyta</taxon>
        <taxon>Tracheophyta</taxon>
        <taxon>Spermatophyta</taxon>
        <taxon>Magnoliopsida</taxon>
        <taxon>eudicotyledons</taxon>
        <taxon>Gunneridae</taxon>
        <taxon>Pentapetalae</taxon>
        <taxon>rosids</taxon>
        <taxon>fabids</taxon>
        <taxon>Malpighiales</taxon>
        <taxon>Rhizophoraceae</taxon>
        <taxon>Rhizophora</taxon>
    </lineage>
</organism>
<sequence>MPLVLMPSKTSICVETLLLVGVTLKHFQI</sequence>
<proteinExistence type="predicted"/>
<dbReference type="AlphaFoldDB" id="A0A2P2QGD9"/>